<accession>A0A3B0UNI7</accession>
<dbReference type="PROSITE" id="PS01053">
    <property type="entry name" value="ARGINASE_1"/>
    <property type="match status" value="1"/>
</dbReference>
<dbReference type="PIRSF" id="PIRSF036979">
    <property type="entry name" value="Arginase"/>
    <property type="match status" value="1"/>
</dbReference>
<dbReference type="InterPro" id="IPR023696">
    <property type="entry name" value="Ureohydrolase_dom_sf"/>
</dbReference>
<dbReference type="GO" id="GO:0008783">
    <property type="term" value="F:agmatinase activity"/>
    <property type="evidence" value="ECO:0007669"/>
    <property type="project" value="UniProtKB-EC"/>
</dbReference>
<proteinExistence type="inferred from homology"/>
<evidence type="ECO:0000313" key="4">
    <source>
        <dbReference type="EMBL" id="VAW29773.1"/>
    </source>
</evidence>
<dbReference type="Pfam" id="PF00491">
    <property type="entry name" value="Arginase"/>
    <property type="match status" value="1"/>
</dbReference>
<dbReference type="InterPro" id="IPR006035">
    <property type="entry name" value="Ureohydrolase"/>
</dbReference>
<reference evidence="4" key="1">
    <citation type="submission" date="2018-06" db="EMBL/GenBank/DDBJ databases">
        <authorList>
            <person name="Zhirakovskaya E."/>
        </authorList>
    </citation>
    <scope>NUCLEOTIDE SEQUENCE</scope>
</reference>
<comment type="similarity">
    <text evidence="1">Belongs to the arginase family. Agmatinase subfamily.</text>
</comment>
<dbReference type="InterPro" id="IPR020855">
    <property type="entry name" value="Ureohydrolase_Mn_BS"/>
</dbReference>
<protein>
    <submittedName>
        <fullName evidence="4">Agmatinase</fullName>
        <ecNumber evidence="4">3.5.3.11</ecNumber>
    </submittedName>
</protein>
<dbReference type="PANTHER" id="PTHR11358">
    <property type="entry name" value="ARGINASE/AGMATINASE"/>
    <property type="match status" value="1"/>
</dbReference>
<evidence type="ECO:0000256" key="3">
    <source>
        <dbReference type="ARBA" id="ARBA00022801"/>
    </source>
</evidence>
<dbReference type="GO" id="GO:0046872">
    <property type="term" value="F:metal ion binding"/>
    <property type="evidence" value="ECO:0007669"/>
    <property type="project" value="UniProtKB-KW"/>
</dbReference>
<evidence type="ECO:0000256" key="1">
    <source>
        <dbReference type="ARBA" id="ARBA00009227"/>
    </source>
</evidence>
<evidence type="ECO:0000256" key="2">
    <source>
        <dbReference type="ARBA" id="ARBA00022723"/>
    </source>
</evidence>
<dbReference type="SUPFAM" id="SSF52768">
    <property type="entry name" value="Arginase/deacetylase"/>
    <property type="match status" value="1"/>
</dbReference>
<keyword evidence="3 4" id="KW-0378">Hydrolase</keyword>
<name>A0A3B0UNI7_9ZZZZ</name>
<sequence length="216" mass="23475">MLDVGDMPLGANCWQADGSPIITQHIASLLAKEVRLLSLGGDHAVTFPIVQAFAAKYPKLTILHLDAHPDLYDELDNNPVSHACPFARIMEAGLARRLVQVGIRTLNDHQKGQAKRFGVEMIEMRAWQPGTLLNLEGPLYLSLDLDALDPAFAPGVSHHEPGGFSTREVIQIIQEIEVPLVGADIVELNPMRDPLGVTTAVAAKLLKEIVSKLLTS</sequence>
<dbReference type="GO" id="GO:0033389">
    <property type="term" value="P:putrescine biosynthetic process from arginine, via agmatine"/>
    <property type="evidence" value="ECO:0007669"/>
    <property type="project" value="TreeGrafter"/>
</dbReference>
<dbReference type="EMBL" id="UOEU01000004">
    <property type="protein sequence ID" value="VAW29773.1"/>
    <property type="molecule type" value="Genomic_DNA"/>
</dbReference>
<dbReference type="Gene3D" id="3.40.800.10">
    <property type="entry name" value="Ureohydrolase domain"/>
    <property type="match status" value="1"/>
</dbReference>
<keyword evidence="2" id="KW-0479">Metal-binding</keyword>
<dbReference type="PANTHER" id="PTHR11358:SF26">
    <property type="entry name" value="GUANIDINO ACID HYDROLASE, MITOCHONDRIAL"/>
    <property type="match status" value="1"/>
</dbReference>
<dbReference type="EC" id="3.5.3.11" evidence="4"/>
<dbReference type="PROSITE" id="PS51409">
    <property type="entry name" value="ARGINASE_2"/>
    <property type="match status" value="1"/>
</dbReference>
<gene>
    <name evidence="4" type="ORF">MNBD_CHLOROFLEXI01-2798</name>
</gene>
<dbReference type="AlphaFoldDB" id="A0A3B0UNI7"/>
<organism evidence="4">
    <name type="scientific">hydrothermal vent metagenome</name>
    <dbReference type="NCBI Taxonomy" id="652676"/>
    <lineage>
        <taxon>unclassified sequences</taxon>
        <taxon>metagenomes</taxon>
        <taxon>ecological metagenomes</taxon>
    </lineage>
</organism>